<dbReference type="EMBL" id="AHJE01000016">
    <property type="protein sequence ID" value="EHP43822.1"/>
    <property type="molecule type" value="Genomic_DNA"/>
</dbReference>
<dbReference type="PANTHER" id="PTHR42928:SF5">
    <property type="entry name" value="BLR1237 PROTEIN"/>
    <property type="match status" value="1"/>
</dbReference>
<evidence type="ECO:0000313" key="2">
    <source>
        <dbReference type="EMBL" id="EHP43822.1"/>
    </source>
</evidence>
<dbReference type="PANTHER" id="PTHR42928">
    <property type="entry name" value="TRICARBOXYLATE-BINDING PROTEIN"/>
    <property type="match status" value="1"/>
</dbReference>
<dbReference type="RefSeq" id="WP_006157157.1">
    <property type="nucleotide sequence ID" value="NZ_AHJE01000016.1"/>
</dbReference>
<evidence type="ECO:0000313" key="3">
    <source>
        <dbReference type="Proteomes" id="UP000005808"/>
    </source>
</evidence>
<dbReference type="InterPro" id="IPR005064">
    <property type="entry name" value="BUG"/>
</dbReference>
<organism evidence="2 3">
    <name type="scientific">Cupriavidus basilensis OR16</name>
    <dbReference type="NCBI Taxonomy" id="1127483"/>
    <lineage>
        <taxon>Bacteria</taxon>
        <taxon>Pseudomonadati</taxon>
        <taxon>Pseudomonadota</taxon>
        <taxon>Betaproteobacteria</taxon>
        <taxon>Burkholderiales</taxon>
        <taxon>Burkholderiaceae</taxon>
        <taxon>Cupriavidus</taxon>
    </lineage>
</organism>
<name>H1S106_9BURK</name>
<dbReference type="InterPro" id="IPR042100">
    <property type="entry name" value="Bug_dom1"/>
</dbReference>
<dbReference type="Pfam" id="PF03401">
    <property type="entry name" value="TctC"/>
    <property type="match status" value="1"/>
</dbReference>
<dbReference type="Gene3D" id="3.40.190.10">
    <property type="entry name" value="Periplasmic binding protein-like II"/>
    <property type="match status" value="1"/>
</dbReference>
<evidence type="ECO:0000256" key="1">
    <source>
        <dbReference type="ARBA" id="ARBA00006987"/>
    </source>
</evidence>
<protein>
    <submittedName>
        <fullName evidence="2">Protein bugT</fullName>
    </submittedName>
</protein>
<dbReference type="Proteomes" id="UP000005808">
    <property type="component" value="Unassembled WGS sequence"/>
</dbReference>
<reference evidence="2 3" key="1">
    <citation type="journal article" date="2012" name="J. Bacteriol.">
        <title>De Novo Genome Project of Cupriavidus basilensis OR16.</title>
        <authorList>
            <person name="Cserhati M."/>
            <person name="Kriszt B."/>
            <person name="Szoboszlay S."/>
            <person name="Toth A."/>
            <person name="Szabo I."/>
            <person name="Tancsics A."/>
            <person name="Nagy I."/>
            <person name="Horvath B."/>
            <person name="Nagy I."/>
            <person name="Kukolya J."/>
        </authorList>
    </citation>
    <scope>NUCLEOTIDE SEQUENCE [LARGE SCALE GENOMIC DNA]</scope>
    <source>
        <strain evidence="2 3">OR16</strain>
    </source>
</reference>
<dbReference type="CDD" id="cd13578">
    <property type="entry name" value="PBP2_Bug27"/>
    <property type="match status" value="1"/>
</dbReference>
<comment type="similarity">
    <text evidence="1">Belongs to the UPF0065 (bug) family.</text>
</comment>
<dbReference type="Gene3D" id="3.40.190.150">
    <property type="entry name" value="Bordetella uptake gene, domain 1"/>
    <property type="match status" value="1"/>
</dbReference>
<accession>H1S106</accession>
<dbReference type="SUPFAM" id="SSF53850">
    <property type="entry name" value="Periplasmic binding protein-like II"/>
    <property type="match status" value="1"/>
</dbReference>
<gene>
    <name evidence="2" type="ORF">OR16_07029</name>
</gene>
<comment type="caution">
    <text evidence="2">The sequence shown here is derived from an EMBL/GenBank/DDBJ whole genome shotgun (WGS) entry which is preliminary data.</text>
</comment>
<proteinExistence type="inferred from homology"/>
<dbReference type="OrthoDB" id="8678477at2"/>
<dbReference type="PATRIC" id="fig|1127483.3.peg.1406"/>
<dbReference type="AlphaFoldDB" id="H1S106"/>
<sequence length="257" mass="26874">MTGASGNIGAELVAKSPADGYTLLMGATGVLSINDHLYSRMGYNVAKDFVPVSYVTQNANILVVSPSLPVTTVPELVALAKSKPGSLSFASSGPGSSTHLSGELFKSMSGVDILHVPYKGSASALTDLLGGQVTMLFDNAPSSIGFVQQGKLRALAVTSRKRLPGLPNVPTVDEAGLKGYESLSWSGVVAPAGTPRAIVLKLNRAIDHILATEEVRDKLVQLGVEPVGGSPEVFARQIQSEHEKWGKVVKSANLKLN</sequence>